<protein>
    <submittedName>
        <fullName evidence="1">Uncharacterized protein</fullName>
    </submittedName>
</protein>
<reference evidence="2" key="1">
    <citation type="journal article" date="2024" name="IScience">
        <title>Strigolactones Initiate the Formation of Haustorium-like Structures in Castilleja.</title>
        <authorList>
            <person name="Buerger M."/>
            <person name="Peterson D."/>
            <person name="Chory J."/>
        </authorList>
    </citation>
    <scope>NUCLEOTIDE SEQUENCE [LARGE SCALE GENOMIC DNA]</scope>
</reference>
<gene>
    <name evidence="1" type="ORF">CASFOL_006465</name>
</gene>
<dbReference type="EMBL" id="JAVIJP010000007">
    <property type="protein sequence ID" value="KAL3650062.1"/>
    <property type="molecule type" value="Genomic_DNA"/>
</dbReference>
<dbReference type="Proteomes" id="UP001632038">
    <property type="component" value="Unassembled WGS sequence"/>
</dbReference>
<evidence type="ECO:0000313" key="2">
    <source>
        <dbReference type="Proteomes" id="UP001632038"/>
    </source>
</evidence>
<comment type="caution">
    <text evidence="1">The sequence shown here is derived from an EMBL/GenBank/DDBJ whole genome shotgun (WGS) entry which is preliminary data.</text>
</comment>
<accession>A0ABD3E8H7</accession>
<evidence type="ECO:0000313" key="1">
    <source>
        <dbReference type="EMBL" id="KAL3650062.1"/>
    </source>
</evidence>
<organism evidence="1 2">
    <name type="scientific">Castilleja foliolosa</name>
    <dbReference type="NCBI Taxonomy" id="1961234"/>
    <lineage>
        <taxon>Eukaryota</taxon>
        <taxon>Viridiplantae</taxon>
        <taxon>Streptophyta</taxon>
        <taxon>Embryophyta</taxon>
        <taxon>Tracheophyta</taxon>
        <taxon>Spermatophyta</taxon>
        <taxon>Magnoliopsida</taxon>
        <taxon>eudicotyledons</taxon>
        <taxon>Gunneridae</taxon>
        <taxon>Pentapetalae</taxon>
        <taxon>asterids</taxon>
        <taxon>lamiids</taxon>
        <taxon>Lamiales</taxon>
        <taxon>Orobanchaceae</taxon>
        <taxon>Pedicularideae</taxon>
        <taxon>Castillejinae</taxon>
        <taxon>Castilleja</taxon>
    </lineage>
</organism>
<name>A0ABD3E8H7_9LAMI</name>
<dbReference type="AlphaFoldDB" id="A0ABD3E8H7"/>
<proteinExistence type="predicted"/>
<sequence>MASENTQPNHYFPSINHRPTDSGYIPAAYNHRPANSSYIPAAANHLPIHGHFAANNHHQSGTINPYYFAPLETQFNRMNISTPENRMRAPSTNTGLGFSYMDHDNNLNNLYNLYFFFFDKSLQFVHESASLQICI</sequence>
<keyword evidence="2" id="KW-1185">Reference proteome</keyword>